<evidence type="ECO:0000313" key="8">
    <source>
        <dbReference type="EMBL" id="MEB3071681.1"/>
    </source>
</evidence>
<dbReference type="InterPro" id="IPR001128">
    <property type="entry name" value="Cyt_P450"/>
</dbReference>
<evidence type="ECO:0000313" key="9">
    <source>
        <dbReference type="Proteomes" id="UP001299283"/>
    </source>
</evidence>
<evidence type="ECO:0000256" key="2">
    <source>
        <dbReference type="ARBA" id="ARBA00022617"/>
    </source>
</evidence>
<gene>
    <name evidence="8" type="ORF">K5L39_21125</name>
</gene>
<comment type="similarity">
    <text evidence="1 7">Belongs to the cytochrome P450 family.</text>
</comment>
<dbReference type="RefSeq" id="WP_225397595.1">
    <property type="nucleotide sequence ID" value="NZ_JAYJJQ010000032.1"/>
</dbReference>
<keyword evidence="3 7" id="KW-0479">Metal-binding</keyword>
<dbReference type="SUPFAM" id="SSF48264">
    <property type="entry name" value="Cytochrome P450"/>
    <property type="match status" value="1"/>
</dbReference>
<dbReference type="InterPro" id="IPR002397">
    <property type="entry name" value="Cyt_P450_B"/>
</dbReference>
<accession>A0ABU5Z2Q1</accession>
<dbReference type="Proteomes" id="UP001299283">
    <property type="component" value="Unassembled WGS sequence"/>
</dbReference>
<organism evidence="8 9">
    <name type="scientific">[Mycobacterium] vasticus</name>
    <dbReference type="NCBI Taxonomy" id="2875777"/>
    <lineage>
        <taxon>Bacteria</taxon>
        <taxon>Bacillati</taxon>
        <taxon>Actinomycetota</taxon>
        <taxon>Actinomycetes</taxon>
        <taxon>Mycobacteriales</taxon>
        <taxon>Mycobacteriaceae</taxon>
        <taxon>Mycolicibacter</taxon>
    </lineage>
</organism>
<dbReference type="PANTHER" id="PTHR46696">
    <property type="entry name" value="P450, PUTATIVE (EUROFUNG)-RELATED"/>
    <property type="match status" value="1"/>
</dbReference>
<reference evidence="8 9" key="1">
    <citation type="submission" date="2023-12" db="EMBL/GenBank/DDBJ databases">
        <title>Description of new species of Mycobacterium terrae complex isolated from sewage at the Sao Paulo Zoological Park Foundation in Brazil.</title>
        <authorList>
            <person name="Romagnoli C.L."/>
            <person name="Conceicao E.C."/>
            <person name="Machado E."/>
            <person name="Barreto L.B.P.F."/>
            <person name="Sharma A."/>
            <person name="Silva N.M."/>
            <person name="Marques L.E."/>
            <person name="Juliana M.A."/>
            <person name="Lourenco M.C.S."/>
            <person name="Digiampietri L.A."/>
            <person name="Suffys P.N."/>
            <person name="Viana-Niero C."/>
        </authorList>
    </citation>
    <scope>NUCLEOTIDE SEQUENCE [LARGE SCALE GENOMIC DNA]</scope>
    <source>
        <strain evidence="8 9">MYC017</strain>
    </source>
</reference>
<evidence type="ECO:0000256" key="6">
    <source>
        <dbReference type="ARBA" id="ARBA00023033"/>
    </source>
</evidence>
<dbReference type="PANTHER" id="PTHR46696:SF6">
    <property type="entry name" value="P450, PUTATIVE (EUROFUNG)-RELATED"/>
    <property type="match status" value="1"/>
</dbReference>
<name>A0ABU5Z2Q1_9MYCO</name>
<proteinExistence type="inferred from homology"/>
<comment type="caution">
    <text evidence="8">The sequence shown here is derived from an EMBL/GenBank/DDBJ whole genome shotgun (WGS) entry which is preliminary data.</text>
</comment>
<evidence type="ECO:0000256" key="1">
    <source>
        <dbReference type="ARBA" id="ARBA00010617"/>
    </source>
</evidence>
<keyword evidence="2 7" id="KW-0349">Heme</keyword>
<sequence length="412" mass="46127">MTTLPTDFTALGAPESPADRVRAFSTFAAWAQTDPIGAFAEVRAHAKMARSEEFGGFWIPTRYAEIEWVARNPEIFSSAEPLIPYARTLPEKAIPLELDGEVHTAWRKALADAFSPSVAQHFLPQIEELARELVEAAVRSRKFDFASEFAVKLPASVFLVNFGVDPSALDQLLEFKNWYVREGLTSDGSDGEVAKACKPLLDFFQSEVDRRRFEGYEGHRDVMSKLLSATYQGRALTDAEVVNAAFVTMMASLDTTTSALGLIWLTLTQRTDLRAQVINEPDQIPQMMEELIRYQPVLTTARVVTQEVERDGVTLHPGDRVLMSWGMAGRDPDVYDRADECLLDRPPNRTLAFGVGPHRCLGMHLARRIITVAMREWHARIPDYRLDPDGPPISYYSPVRGVMSLPLLIGKD</sequence>
<keyword evidence="4 7" id="KW-0560">Oxidoreductase</keyword>
<evidence type="ECO:0000256" key="5">
    <source>
        <dbReference type="ARBA" id="ARBA00023004"/>
    </source>
</evidence>
<evidence type="ECO:0000256" key="4">
    <source>
        <dbReference type="ARBA" id="ARBA00023002"/>
    </source>
</evidence>
<dbReference type="Gene3D" id="1.10.630.10">
    <property type="entry name" value="Cytochrome P450"/>
    <property type="match status" value="1"/>
</dbReference>
<keyword evidence="6 7" id="KW-0503">Monooxygenase</keyword>
<dbReference type="PRINTS" id="PR00359">
    <property type="entry name" value="BP450"/>
</dbReference>
<dbReference type="EMBL" id="JAYJJQ010000032">
    <property type="protein sequence ID" value="MEB3071681.1"/>
    <property type="molecule type" value="Genomic_DNA"/>
</dbReference>
<protein>
    <submittedName>
        <fullName evidence="8">Cytochrome P450</fullName>
    </submittedName>
</protein>
<evidence type="ECO:0000256" key="3">
    <source>
        <dbReference type="ARBA" id="ARBA00022723"/>
    </source>
</evidence>
<dbReference type="PROSITE" id="PS00086">
    <property type="entry name" value="CYTOCHROME_P450"/>
    <property type="match status" value="1"/>
</dbReference>
<dbReference type="InterPro" id="IPR017972">
    <property type="entry name" value="Cyt_P450_CS"/>
</dbReference>
<keyword evidence="5 7" id="KW-0408">Iron</keyword>
<evidence type="ECO:0000256" key="7">
    <source>
        <dbReference type="RuleBase" id="RU000461"/>
    </source>
</evidence>
<dbReference type="InterPro" id="IPR036396">
    <property type="entry name" value="Cyt_P450_sf"/>
</dbReference>
<dbReference type="PRINTS" id="PR00385">
    <property type="entry name" value="P450"/>
</dbReference>
<keyword evidence="9" id="KW-1185">Reference proteome</keyword>
<dbReference type="Pfam" id="PF00067">
    <property type="entry name" value="p450"/>
    <property type="match status" value="1"/>
</dbReference>